<dbReference type="GO" id="GO:0046872">
    <property type="term" value="F:metal ion binding"/>
    <property type="evidence" value="ECO:0007669"/>
    <property type="project" value="UniProtKB-KW"/>
</dbReference>
<dbReference type="Pfam" id="PF01327">
    <property type="entry name" value="Pep_deformylase"/>
    <property type="match status" value="1"/>
</dbReference>
<evidence type="ECO:0000256" key="1">
    <source>
        <dbReference type="ARBA" id="ARBA00010759"/>
    </source>
</evidence>
<feature type="binding site" evidence="2">
    <location>
        <position position="153"/>
    </location>
    <ligand>
        <name>Fe cation</name>
        <dbReference type="ChEBI" id="CHEBI:24875"/>
    </ligand>
</feature>
<dbReference type="EC" id="3.5.1.88" evidence="2"/>
<feature type="binding site" evidence="2">
    <location>
        <position position="157"/>
    </location>
    <ligand>
        <name>Fe cation</name>
        <dbReference type="ChEBI" id="CHEBI:24875"/>
    </ligand>
</feature>
<dbReference type="Gene3D" id="3.90.45.10">
    <property type="entry name" value="Peptide deformylase"/>
    <property type="match status" value="1"/>
</dbReference>
<keyword evidence="2" id="KW-0479">Metal-binding</keyword>
<dbReference type="PANTHER" id="PTHR10458:SF22">
    <property type="entry name" value="PEPTIDE DEFORMYLASE"/>
    <property type="match status" value="1"/>
</dbReference>
<dbReference type="InterPro" id="IPR036821">
    <property type="entry name" value="Peptide_deformylase_sf"/>
</dbReference>
<keyword evidence="2" id="KW-0378">Hydrolase</keyword>
<evidence type="ECO:0000313" key="4">
    <source>
        <dbReference type="Proteomes" id="UP000259762"/>
    </source>
</evidence>
<sequence>MRVLSVDNTRELKVLQTKSSPIEKVDDGVLGLVDQMTKVINTSGTVGFSAIQLGVSKRVFAINVASGLFDVAQDIKVLSGYHSLNGNNLICVNPRIVSFSGETVVLFEGCLSASSYGLIGISRPKHLDLKYTDLMGNECVIRAYNWLSRCIQHEMDHLNGVLLANLVDNIRNPEANSVSEEDLNTIHILLVNRNPEPCTRHDNQ</sequence>
<dbReference type="KEGG" id="aoh:AOV_00840"/>
<dbReference type="AlphaFoldDB" id="A0A2Z2L963"/>
<accession>A0A2Z2L963</accession>
<dbReference type="RefSeq" id="WP_075138754.1">
    <property type="nucleotide sequence ID" value="NZ_CP015994.1"/>
</dbReference>
<dbReference type="EMBL" id="CP015994">
    <property type="protein sequence ID" value="ASI48147.1"/>
    <property type="molecule type" value="Genomic_DNA"/>
</dbReference>
<reference evidence="4" key="1">
    <citation type="submission" date="2018-06" db="EMBL/GenBank/DDBJ databases">
        <title>The Anaplasma ovis genome reveals a high proportion of pseudogenes.</title>
        <authorList>
            <person name="Liu Z."/>
            <person name="Peasley A.M."/>
            <person name="Yang J."/>
            <person name="Li Y."/>
            <person name="Guan G."/>
            <person name="Luo J."/>
            <person name="Yin H."/>
            <person name="Brayton K.A."/>
        </authorList>
    </citation>
    <scope>NUCLEOTIDE SEQUENCE [LARGE SCALE GENOMIC DNA]</scope>
    <source>
        <strain evidence="4">Haibei</strain>
    </source>
</reference>
<feature type="binding site" evidence="2">
    <location>
        <position position="110"/>
    </location>
    <ligand>
        <name>Fe cation</name>
        <dbReference type="ChEBI" id="CHEBI:24875"/>
    </ligand>
</feature>
<feature type="active site" evidence="2">
    <location>
        <position position="154"/>
    </location>
</feature>
<dbReference type="PIRSF" id="PIRSF004749">
    <property type="entry name" value="Pep_def"/>
    <property type="match status" value="1"/>
</dbReference>
<dbReference type="PRINTS" id="PR01576">
    <property type="entry name" value="PDEFORMYLASE"/>
</dbReference>
<protein>
    <recommendedName>
        <fullName evidence="2">Peptide deformylase</fullName>
        <shortName evidence="2">PDF</shortName>
        <ecNumber evidence="2">3.5.1.88</ecNumber>
    </recommendedName>
    <alternativeName>
        <fullName evidence="2">Polypeptide deformylase</fullName>
    </alternativeName>
</protein>
<reference evidence="3 4" key="2">
    <citation type="journal article" date="2019" name="BMC Genomics">
        <title>The Anaplasma ovis genome reveals a high proportion of pseudogenes.</title>
        <authorList>
            <person name="Liu Z."/>
            <person name="Peasley A.M."/>
            <person name="Yang J."/>
            <person name="Li Y."/>
            <person name="Guan G."/>
            <person name="Luo J."/>
            <person name="Yin H."/>
            <person name="Brayton K.A."/>
        </authorList>
    </citation>
    <scope>NUCLEOTIDE SEQUENCE [LARGE SCALE GENOMIC DNA]</scope>
    <source>
        <strain evidence="3 4">Haibei</strain>
    </source>
</reference>
<dbReference type="GO" id="GO:0006412">
    <property type="term" value="P:translation"/>
    <property type="evidence" value="ECO:0007669"/>
    <property type="project" value="UniProtKB-UniRule"/>
</dbReference>
<name>A0A2Z2L963_9RICK</name>
<comment type="similarity">
    <text evidence="1 2">Belongs to the polypeptide deformylase family.</text>
</comment>
<keyword evidence="2" id="KW-0648">Protein biosynthesis</keyword>
<dbReference type="GO" id="GO:0042586">
    <property type="term" value="F:peptide deformylase activity"/>
    <property type="evidence" value="ECO:0007669"/>
    <property type="project" value="UniProtKB-UniRule"/>
</dbReference>
<dbReference type="HAMAP" id="MF_00163">
    <property type="entry name" value="Pep_deformylase"/>
    <property type="match status" value="1"/>
</dbReference>
<gene>
    <name evidence="2" type="primary">def</name>
    <name evidence="3" type="ORF">AOV_00840</name>
</gene>
<dbReference type="OrthoDB" id="9804313at2"/>
<keyword evidence="2" id="KW-0408">Iron</keyword>
<comment type="cofactor">
    <cofactor evidence="2">
        <name>Fe(2+)</name>
        <dbReference type="ChEBI" id="CHEBI:29033"/>
    </cofactor>
    <text evidence="2">Binds 1 Fe(2+) ion.</text>
</comment>
<dbReference type="CDD" id="cd00487">
    <property type="entry name" value="Pep_deformylase"/>
    <property type="match status" value="1"/>
</dbReference>
<keyword evidence="4" id="KW-1185">Reference proteome</keyword>
<comment type="catalytic activity">
    <reaction evidence="2">
        <text>N-terminal N-formyl-L-methionyl-[peptide] + H2O = N-terminal L-methionyl-[peptide] + formate</text>
        <dbReference type="Rhea" id="RHEA:24420"/>
        <dbReference type="Rhea" id="RHEA-COMP:10639"/>
        <dbReference type="Rhea" id="RHEA-COMP:10640"/>
        <dbReference type="ChEBI" id="CHEBI:15377"/>
        <dbReference type="ChEBI" id="CHEBI:15740"/>
        <dbReference type="ChEBI" id="CHEBI:49298"/>
        <dbReference type="ChEBI" id="CHEBI:64731"/>
        <dbReference type="EC" id="3.5.1.88"/>
    </reaction>
</comment>
<dbReference type="SUPFAM" id="SSF56420">
    <property type="entry name" value="Peptide deformylase"/>
    <property type="match status" value="1"/>
</dbReference>
<proteinExistence type="inferred from homology"/>
<comment type="function">
    <text evidence="2">Removes the formyl group from the N-terminal Met of newly synthesized proteins. Requires at least a dipeptide for an efficient rate of reaction. N-terminal L-methionine is a prerequisite for activity but the enzyme has broad specificity at other positions.</text>
</comment>
<dbReference type="Proteomes" id="UP000259762">
    <property type="component" value="Chromosome"/>
</dbReference>
<organism evidence="3 4">
    <name type="scientific">Anaplasma ovis str. Haibei</name>
    <dbReference type="NCBI Taxonomy" id="1248439"/>
    <lineage>
        <taxon>Bacteria</taxon>
        <taxon>Pseudomonadati</taxon>
        <taxon>Pseudomonadota</taxon>
        <taxon>Alphaproteobacteria</taxon>
        <taxon>Rickettsiales</taxon>
        <taxon>Anaplasmataceae</taxon>
        <taxon>Anaplasma</taxon>
    </lineage>
</organism>
<evidence type="ECO:0000256" key="2">
    <source>
        <dbReference type="HAMAP-Rule" id="MF_00163"/>
    </source>
</evidence>
<dbReference type="PANTHER" id="PTHR10458">
    <property type="entry name" value="PEPTIDE DEFORMYLASE"/>
    <property type="match status" value="1"/>
</dbReference>
<evidence type="ECO:0000313" key="3">
    <source>
        <dbReference type="EMBL" id="ASI48147.1"/>
    </source>
</evidence>
<dbReference type="InterPro" id="IPR023635">
    <property type="entry name" value="Peptide_deformylase"/>
</dbReference>